<keyword evidence="1" id="KW-1133">Transmembrane helix</keyword>
<dbReference type="Proteomes" id="UP000298652">
    <property type="component" value="Chromosome 5"/>
</dbReference>
<keyword evidence="1" id="KW-0472">Membrane</keyword>
<dbReference type="Gramene" id="TKW15257">
    <property type="protein sequence ID" value="TKW15257"/>
    <property type="gene ID" value="SEVIR_5G225501v2"/>
</dbReference>
<feature type="transmembrane region" description="Helical" evidence="1">
    <location>
        <begin position="32"/>
        <end position="53"/>
    </location>
</feature>
<reference evidence="2" key="1">
    <citation type="submission" date="2019-03" db="EMBL/GenBank/DDBJ databases">
        <title>WGS assembly of Setaria viridis.</title>
        <authorList>
            <person name="Huang P."/>
            <person name="Jenkins J."/>
            <person name="Grimwood J."/>
            <person name="Barry K."/>
            <person name="Healey A."/>
            <person name="Mamidi S."/>
            <person name="Sreedasyam A."/>
            <person name="Shu S."/>
            <person name="Feldman M."/>
            <person name="Wu J."/>
            <person name="Yu Y."/>
            <person name="Chen C."/>
            <person name="Johnson J."/>
            <person name="Rokhsar D."/>
            <person name="Baxter I."/>
            <person name="Schmutz J."/>
            <person name="Brutnell T."/>
            <person name="Kellogg E."/>
        </authorList>
    </citation>
    <scope>NUCLEOTIDE SEQUENCE [LARGE SCALE GENOMIC DNA]</scope>
</reference>
<proteinExistence type="predicted"/>
<dbReference type="AlphaFoldDB" id="A0A4U6UVM7"/>
<dbReference type="PANTHER" id="PTHR36712">
    <property type="entry name" value="TRANSMEMBRANE PROTEIN"/>
    <property type="match status" value="1"/>
</dbReference>
<evidence type="ECO:0000313" key="3">
    <source>
        <dbReference type="Proteomes" id="UP000298652"/>
    </source>
</evidence>
<gene>
    <name evidence="2" type="ORF">SEVIR_5G225501v2</name>
</gene>
<evidence type="ECO:0000256" key="1">
    <source>
        <dbReference type="SAM" id="Phobius"/>
    </source>
</evidence>
<organism evidence="2 3">
    <name type="scientific">Setaria viridis</name>
    <name type="common">Green bristlegrass</name>
    <name type="synonym">Setaria italica subsp. viridis</name>
    <dbReference type="NCBI Taxonomy" id="4556"/>
    <lineage>
        <taxon>Eukaryota</taxon>
        <taxon>Viridiplantae</taxon>
        <taxon>Streptophyta</taxon>
        <taxon>Embryophyta</taxon>
        <taxon>Tracheophyta</taxon>
        <taxon>Spermatophyta</taxon>
        <taxon>Magnoliopsida</taxon>
        <taxon>Liliopsida</taxon>
        <taxon>Poales</taxon>
        <taxon>Poaceae</taxon>
        <taxon>PACMAD clade</taxon>
        <taxon>Panicoideae</taxon>
        <taxon>Panicodae</taxon>
        <taxon>Paniceae</taxon>
        <taxon>Cenchrinae</taxon>
        <taxon>Setaria</taxon>
    </lineage>
</organism>
<feature type="transmembrane region" description="Helical" evidence="1">
    <location>
        <begin position="118"/>
        <end position="136"/>
    </location>
</feature>
<dbReference type="PANTHER" id="PTHR36712:SF1">
    <property type="entry name" value="TRANSMEMBRANE PROTEIN"/>
    <property type="match status" value="1"/>
</dbReference>
<evidence type="ECO:0000313" key="2">
    <source>
        <dbReference type="EMBL" id="TKW15257.1"/>
    </source>
</evidence>
<keyword evidence="3" id="KW-1185">Reference proteome</keyword>
<sequence length="221" mass="24334">MAHILSRPLTTQGPFTSTSAWPNLNSSPFRFARWRCSILCGLFAILICVCSLAPPRRADNHDRGGGGGGGLRVATLLTYLGGTLRRADAGGLFASSCCEMDIFYQCKDIVKIQKFRRIASYAGFYCFSTLITYAYTSNTTRAGISRADQYYASYPAGTELLTDTAKLYKAALGNCFEIDDWGPIEFSIMTKHFDRQGKPPYAYHAQYMAHLLSHGQLDGSG</sequence>
<name>A0A4U6UVM7_SETVI</name>
<keyword evidence="1" id="KW-0812">Transmembrane</keyword>
<dbReference type="EMBL" id="CM016556">
    <property type="protein sequence ID" value="TKW15257.1"/>
    <property type="molecule type" value="Genomic_DNA"/>
</dbReference>
<protein>
    <submittedName>
        <fullName evidence="2">Uncharacterized protein</fullName>
    </submittedName>
</protein>
<accession>A0A4U6UVM7</accession>